<dbReference type="Pfam" id="PF01926">
    <property type="entry name" value="MMR_HSR1"/>
    <property type="match status" value="1"/>
</dbReference>
<dbReference type="GO" id="GO:0003924">
    <property type="term" value="F:GTPase activity"/>
    <property type="evidence" value="ECO:0007669"/>
    <property type="project" value="TreeGrafter"/>
</dbReference>
<evidence type="ECO:0000259" key="3">
    <source>
        <dbReference type="Pfam" id="PF01926"/>
    </source>
</evidence>
<dbReference type="SUPFAM" id="SSF52540">
    <property type="entry name" value="P-loop containing nucleoside triphosphate hydrolases"/>
    <property type="match status" value="1"/>
</dbReference>
<dbReference type="InterPro" id="IPR006073">
    <property type="entry name" value="GTP-bd"/>
</dbReference>
<name>A0A1G4MKX7_LACFM</name>
<dbReference type="EMBL" id="LT598491">
    <property type="protein sequence ID" value="SCW04537.1"/>
    <property type="molecule type" value="Genomic_DNA"/>
</dbReference>
<dbReference type="Gene3D" id="3.40.50.300">
    <property type="entry name" value="P-loop containing nucleotide triphosphate hydrolases"/>
    <property type="match status" value="1"/>
</dbReference>
<dbReference type="OMA" id="GVLWPKF"/>
<reference evidence="4 5" key="1">
    <citation type="submission" date="2016-03" db="EMBL/GenBank/DDBJ databases">
        <authorList>
            <person name="Devillers H."/>
        </authorList>
    </citation>
    <scope>NUCLEOTIDE SEQUENCE [LARGE SCALE GENOMIC DNA]</scope>
    <source>
        <strain evidence="4">CBS 6772</strain>
    </source>
</reference>
<evidence type="ECO:0000256" key="1">
    <source>
        <dbReference type="ARBA" id="ARBA00022741"/>
    </source>
</evidence>
<dbReference type="OrthoDB" id="269151at2759"/>
<evidence type="ECO:0000313" key="4">
    <source>
        <dbReference type="EMBL" id="SCW04537.1"/>
    </source>
</evidence>
<organism evidence="4 5">
    <name type="scientific">Lachancea fermentati</name>
    <name type="common">Zygosaccharomyces fermentati</name>
    <dbReference type="NCBI Taxonomy" id="4955"/>
    <lineage>
        <taxon>Eukaryota</taxon>
        <taxon>Fungi</taxon>
        <taxon>Dikarya</taxon>
        <taxon>Ascomycota</taxon>
        <taxon>Saccharomycotina</taxon>
        <taxon>Saccharomycetes</taxon>
        <taxon>Saccharomycetales</taxon>
        <taxon>Saccharomycetaceae</taxon>
        <taxon>Lachancea</taxon>
    </lineage>
</organism>
<dbReference type="GO" id="GO:0032543">
    <property type="term" value="P:mitochondrial translation"/>
    <property type="evidence" value="ECO:0007669"/>
    <property type="project" value="TreeGrafter"/>
</dbReference>
<evidence type="ECO:0000256" key="2">
    <source>
        <dbReference type="ARBA" id="ARBA00023134"/>
    </source>
</evidence>
<gene>
    <name evidence="4" type="ORF">LAFE_0H15720G</name>
</gene>
<keyword evidence="5" id="KW-1185">Reference proteome</keyword>
<protein>
    <submittedName>
        <fullName evidence="4">LAFE_0H15720g1_1</fullName>
    </submittedName>
</protein>
<dbReference type="CDD" id="cd01856">
    <property type="entry name" value="YlqF"/>
    <property type="match status" value="1"/>
</dbReference>
<evidence type="ECO:0000313" key="5">
    <source>
        <dbReference type="Proteomes" id="UP000190831"/>
    </source>
</evidence>
<dbReference type="AlphaFoldDB" id="A0A1G4MKX7"/>
<keyword evidence="2" id="KW-0342">GTP-binding</keyword>
<dbReference type="GO" id="GO:0005525">
    <property type="term" value="F:GTP binding"/>
    <property type="evidence" value="ECO:0007669"/>
    <property type="project" value="UniProtKB-KW"/>
</dbReference>
<dbReference type="GO" id="GO:0005739">
    <property type="term" value="C:mitochondrion"/>
    <property type="evidence" value="ECO:0007669"/>
    <property type="project" value="TreeGrafter"/>
</dbReference>
<dbReference type="InterPro" id="IPR023179">
    <property type="entry name" value="GTP-bd_ortho_bundle_sf"/>
</dbReference>
<sequence length="384" mass="43558">MLKRLYSSFVPRHKFPDYTIPLSDFKGHQLRAIQRFNQLLPQLNLLLELRDSRAPISTRNVIFDDILMNQKSPNTKRLIVYTKSDQCPPATLMKLKRWHDETEDHFMTLDARSVRDTKNLIRVLQWEYDELIKSTVGELSNNEGLPLGFRILVAGMPNVGKSTLVNSLRYAGDVKTYNPQGSIHSNISNKRRKVAKTGGQAGVTRKTSECIRIGDYRGGMYLYDTPGVSLPGRVTTREKMLSLSLCGCIKSNLVDPIIQADYLLYAMNLQTPAAYDHYTRGVATNDVYRVLKGIKHATGIRDDTGAAIHWVDKWRQGSAFAKSSKSPGHISFDVETLLEDRYFSYKDLVKRELDLLGPWTTVTAGQKKSKHSRMATNSNQLFNL</sequence>
<dbReference type="Gene3D" id="1.10.1580.10">
    <property type="match status" value="1"/>
</dbReference>
<dbReference type="InterPro" id="IPR027417">
    <property type="entry name" value="P-loop_NTPase"/>
</dbReference>
<dbReference type="PANTHER" id="PTHR45782">
    <property type="entry name" value="MITOCHONDRIAL RIBOSOME-ASSOCIATED GTPASE 1"/>
    <property type="match status" value="1"/>
</dbReference>
<proteinExistence type="predicted"/>
<dbReference type="STRING" id="4955.A0A1G4MKX7"/>
<keyword evidence="1" id="KW-0547">Nucleotide-binding</keyword>
<dbReference type="Proteomes" id="UP000190831">
    <property type="component" value="Chromosome H"/>
</dbReference>
<dbReference type="PANTHER" id="PTHR45782:SF4">
    <property type="entry name" value="MITOCHONDRIAL RIBOSOME-ASSOCIATED GTPASE 1"/>
    <property type="match status" value="1"/>
</dbReference>
<feature type="domain" description="G" evidence="3">
    <location>
        <begin position="150"/>
        <end position="247"/>
    </location>
</feature>
<accession>A0A1G4MKX7</accession>